<dbReference type="EC" id="1.10.9.1" evidence="8"/>
<evidence type="ECO:0000256" key="3">
    <source>
        <dbReference type="ARBA" id="ARBA00023004"/>
    </source>
</evidence>
<dbReference type="Pfam" id="PF00355">
    <property type="entry name" value="Rieske"/>
    <property type="match status" value="1"/>
</dbReference>
<name>A0ABX9MJD3_9DEIN</name>
<dbReference type="Gene3D" id="2.102.10.10">
    <property type="entry name" value="Rieske [2Fe-2S] iron-sulphur domain"/>
    <property type="match status" value="1"/>
</dbReference>
<evidence type="ECO:0000313" key="8">
    <source>
        <dbReference type="EMBL" id="RIH74933.1"/>
    </source>
</evidence>
<evidence type="ECO:0000259" key="7">
    <source>
        <dbReference type="PROSITE" id="PS51296"/>
    </source>
</evidence>
<gene>
    <name evidence="8" type="primary">petC1_1</name>
    <name evidence="8" type="ORF">Mhypo_03120</name>
</gene>
<dbReference type="PROSITE" id="PS51296">
    <property type="entry name" value="RIESKE"/>
    <property type="match status" value="1"/>
</dbReference>
<reference evidence="8 9" key="1">
    <citation type="submission" date="2018-08" db="EMBL/GenBank/DDBJ databases">
        <title>Meiothermus hypogaeus DSM 23238 genome sequencing project.</title>
        <authorList>
            <person name="Da Costa M.S."/>
            <person name="Albuquerque L."/>
            <person name="Raposo P."/>
            <person name="Froufe H.J.C."/>
            <person name="Barroso C.S."/>
            <person name="Egas C."/>
        </authorList>
    </citation>
    <scope>NUCLEOTIDE SEQUENCE [LARGE SCALE GENOMIC DNA]</scope>
    <source>
        <strain evidence="8 9">DSM 23238</strain>
    </source>
</reference>
<sequence length="78" mass="8528">MVRRGNETLFLVSYQLVCTHQGCKPTLPNPERNLVCPCHGSAYKATDGSVVRGPARQMLEGIRLEVRDGVIFAVGNLS</sequence>
<dbReference type="InterPro" id="IPR036922">
    <property type="entry name" value="Rieske_2Fe-2S_sf"/>
</dbReference>
<keyword evidence="1" id="KW-0001">2Fe-2S</keyword>
<keyword evidence="5" id="KW-1015">Disulfide bond</keyword>
<dbReference type="PANTHER" id="PTHR10134">
    <property type="entry name" value="CYTOCHROME B-C1 COMPLEX SUBUNIT RIESKE, MITOCHONDRIAL"/>
    <property type="match status" value="1"/>
</dbReference>
<keyword evidence="8" id="KW-0560">Oxidoreductase</keyword>
<keyword evidence="4" id="KW-0411">Iron-sulfur</keyword>
<keyword evidence="2" id="KW-0479">Metal-binding</keyword>
<comment type="cofactor">
    <cofactor evidence="6">
        <name>[2Fe-2S] cluster</name>
        <dbReference type="ChEBI" id="CHEBI:190135"/>
    </cofactor>
</comment>
<keyword evidence="3" id="KW-0408">Iron</keyword>
<dbReference type="PRINTS" id="PR00162">
    <property type="entry name" value="RIESKE"/>
</dbReference>
<dbReference type="EMBL" id="QWKY01000095">
    <property type="protein sequence ID" value="RIH74933.1"/>
    <property type="molecule type" value="Genomic_DNA"/>
</dbReference>
<dbReference type="SUPFAM" id="SSF50022">
    <property type="entry name" value="ISP domain"/>
    <property type="match status" value="1"/>
</dbReference>
<dbReference type="InterPro" id="IPR017941">
    <property type="entry name" value="Rieske_2Fe-2S"/>
</dbReference>
<dbReference type="InterPro" id="IPR005805">
    <property type="entry name" value="Rieske_Fe-S_prot_C"/>
</dbReference>
<dbReference type="RefSeq" id="WP_119342210.1">
    <property type="nucleotide sequence ID" value="NZ_QWKY01000095.1"/>
</dbReference>
<dbReference type="GO" id="GO:0016491">
    <property type="term" value="F:oxidoreductase activity"/>
    <property type="evidence" value="ECO:0007669"/>
    <property type="project" value="UniProtKB-KW"/>
</dbReference>
<keyword evidence="9" id="KW-1185">Reference proteome</keyword>
<feature type="domain" description="Rieske" evidence="7">
    <location>
        <begin position="1"/>
        <end position="73"/>
    </location>
</feature>
<evidence type="ECO:0000313" key="9">
    <source>
        <dbReference type="Proteomes" id="UP000265443"/>
    </source>
</evidence>
<evidence type="ECO:0000256" key="4">
    <source>
        <dbReference type="ARBA" id="ARBA00023014"/>
    </source>
</evidence>
<accession>A0ABX9MJD3</accession>
<comment type="caution">
    <text evidence="8">The sequence shown here is derived from an EMBL/GenBank/DDBJ whole genome shotgun (WGS) entry which is preliminary data.</text>
</comment>
<evidence type="ECO:0000256" key="5">
    <source>
        <dbReference type="ARBA" id="ARBA00023157"/>
    </source>
</evidence>
<protein>
    <submittedName>
        <fullName evidence="8">Cytochrome b6-f complex iron-sulfur subunit 1</fullName>
        <ecNumber evidence="8">1.10.9.1</ecNumber>
    </submittedName>
</protein>
<organism evidence="8 9">
    <name type="scientific">Meiothermus hypogaeus</name>
    <dbReference type="NCBI Taxonomy" id="884155"/>
    <lineage>
        <taxon>Bacteria</taxon>
        <taxon>Thermotogati</taxon>
        <taxon>Deinococcota</taxon>
        <taxon>Deinococci</taxon>
        <taxon>Thermales</taxon>
        <taxon>Thermaceae</taxon>
        <taxon>Meiothermus</taxon>
    </lineage>
</organism>
<dbReference type="Proteomes" id="UP000265443">
    <property type="component" value="Unassembled WGS sequence"/>
</dbReference>
<proteinExistence type="predicted"/>
<dbReference type="InterPro" id="IPR014349">
    <property type="entry name" value="Rieske_Fe-S_prot"/>
</dbReference>
<evidence type="ECO:0000256" key="6">
    <source>
        <dbReference type="ARBA" id="ARBA00034078"/>
    </source>
</evidence>
<evidence type="ECO:0000256" key="1">
    <source>
        <dbReference type="ARBA" id="ARBA00022714"/>
    </source>
</evidence>
<evidence type="ECO:0000256" key="2">
    <source>
        <dbReference type="ARBA" id="ARBA00022723"/>
    </source>
</evidence>